<protein>
    <recommendedName>
        <fullName evidence="1">Helicase XPB/Ssl2 N-terminal domain-containing protein</fullName>
    </recommendedName>
</protein>
<keyword evidence="3" id="KW-1185">Reference proteome</keyword>
<feature type="domain" description="Helicase XPB/Ssl2 N-terminal" evidence="1">
    <location>
        <begin position="452"/>
        <end position="574"/>
    </location>
</feature>
<gene>
    <name evidence="2" type="ORF">J2S37_001537</name>
</gene>
<accession>A0ABU2B8Q7</accession>
<organism evidence="2 3">
    <name type="scientific">Corynebacterium felinum</name>
    <dbReference type="NCBI Taxonomy" id="131318"/>
    <lineage>
        <taxon>Bacteria</taxon>
        <taxon>Bacillati</taxon>
        <taxon>Actinomycetota</taxon>
        <taxon>Actinomycetes</taxon>
        <taxon>Mycobacteriales</taxon>
        <taxon>Corynebacteriaceae</taxon>
        <taxon>Corynebacterium</taxon>
    </lineage>
</organism>
<dbReference type="EMBL" id="JAVDYF010000001">
    <property type="protein sequence ID" value="MDR7354999.1"/>
    <property type="molecule type" value="Genomic_DNA"/>
</dbReference>
<name>A0ABU2B8Q7_9CORY</name>
<evidence type="ECO:0000259" key="1">
    <source>
        <dbReference type="Pfam" id="PF13625"/>
    </source>
</evidence>
<evidence type="ECO:0000313" key="2">
    <source>
        <dbReference type="EMBL" id="MDR7354999.1"/>
    </source>
</evidence>
<reference evidence="2 3" key="1">
    <citation type="submission" date="2023-07" db="EMBL/GenBank/DDBJ databases">
        <title>Sequencing the genomes of 1000 actinobacteria strains.</title>
        <authorList>
            <person name="Klenk H.-P."/>
        </authorList>
    </citation>
    <scope>NUCLEOTIDE SEQUENCE [LARGE SCALE GENOMIC DNA]</scope>
    <source>
        <strain evidence="2 3">DSM 44508</strain>
    </source>
</reference>
<sequence length="733" mass="77887">MDVCHPAPPGISSLAARLQLRASLGRAVVKLSARHIAVVEVLARLGGEIEPVANPDVCALLGEFMDNSDPKDIARTVEDALEDLSQNALVFPSAAGWQIAPEVMQAFPPSFQLLPDPEVPTGAALEALIAGLEDKHRKILLTLQHSGGVGTTRDAAIDADPTRPIPQLIAQSLLLRVDSTTVRLPMAVRRALTGDHAAVLPLTNPVDSLSNKEALVEENETQRAAGTALEVVRLVRSLVEFVESSPLLLLKEATVGVRSLQSLVKALDCDELTALRVLGLGMAMGVVARGVPDDDTGLGDQVLASTTLAEEFLGSPVHEQWAFMVERWWNNGTFAPWLVGSTDEAGKPLRALSAATVVEKLPKTRSLVLSGFENGALSFEQLRSVLGYCYPLHMVQLSASLVSQLVQEAVFIGLVVQRGELFVPTQLLLELLCGHDIRPFTLAAAPHEVEYVIPQGDMTVLAPGPLTPKVHSQLRVIADVESQGVACVYRISEASIRRAFDAGWSKADFVAFFANHSVGQIPQTVEFLVDDVARQHGQVRGGIALCYVRSEDPALLLEASRCAAAAEIGLRVIAPTVAVCQVPLGRACEVLRDAGIHVVAENDAGVRVDVHPKPIRVAVPVVKSPAPRVCDDEALVRAMSAIRGADAAALVAKTGVKAQVQAGASISVINAAIRARRKITIGFVDRQGAATQIVVTPITVAAGVVSAVDETTGQLHQFPLHRVTQVVVEAGVE</sequence>
<dbReference type="Proteomes" id="UP001183619">
    <property type="component" value="Unassembled WGS sequence"/>
</dbReference>
<comment type="caution">
    <text evidence="2">The sequence shown here is derived from an EMBL/GenBank/DDBJ whole genome shotgun (WGS) entry which is preliminary data.</text>
</comment>
<proteinExistence type="predicted"/>
<dbReference type="Pfam" id="PF13625">
    <property type="entry name" value="Helicase_C_3"/>
    <property type="match status" value="1"/>
</dbReference>
<dbReference type="RefSeq" id="WP_277103975.1">
    <property type="nucleotide sequence ID" value="NZ_BAAAJS010000068.1"/>
</dbReference>
<evidence type="ECO:0000313" key="3">
    <source>
        <dbReference type="Proteomes" id="UP001183619"/>
    </source>
</evidence>
<dbReference type="InterPro" id="IPR032830">
    <property type="entry name" value="XPB/Ssl2_N"/>
</dbReference>